<dbReference type="PANTHER" id="PTHR47926:SF500">
    <property type="entry name" value="REPEAT-CONTAINING PROTEIN, PUTATIVE-RELATED"/>
    <property type="match status" value="1"/>
</dbReference>
<dbReference type="Pfam" id="PF20430">
    <property type="entry name" value="Eplus_motif"/>
    <property type="match status" value="1"/>
</dbReference>
<dbReference type="EMBL" id="JAINDJ010000007">
    <property type="protein sequence ID" value="KAG9441964.1"/>
    <property type="molecule type" value="Genomic_DNA"/>
</dbReference>
<reference evidence="4 5" key="1">
    <citation type="submission" date="2021-07" db="EMBL/GenBank/DDBJ databases">
        <title>The Aristolochia fimbriata genome: insights into angiosperm evolution, floral development and chemical biosynthesis.</title>
        <authorList>
            <person name="Jiao Y."/>
        </authorList>
    </citation>
    <scope>NUCLEOTIDE SEQUENCE [LARGE SCALE GENOMIC DNA]</scope>
    <source>
        <strain evidence="4">IBCAS-2021</strain>
        <tissue evidence="4">Leaf</tissue>
    </source>
</reference>
<gene>
    <name evidence="4" type="ORF">H6P81_017818</name>
</gene>
<organism evidence="4 5">
    <name type="scientific">Aristolochia fimbriata</name>
    <name type="common">White veined hardy Dutchman's pipe vine</name>
    <dbReference type="NCBI Taxonomy" id="158543"/>
    <lineage>
        <taxon>Eukaryota</taxon>
        <taxon>Viridiplantae</taxon>
        <taxon>Streptophyta</taxon>
        <taxon>Embryophyta</taxon>
        <taxon>Tracheophyta</taxon>
        <taxon>Spermatophyta</taxon>
        <taxon>Magnoliopsida</taxon>
        <taxon>Magnoliidae</taxon>
        <taxon>Piperales</taxon>
        <taxon>Aristolochiaceae</taxon>
        <taxon>Aristolochia</taxon>
    </lineage>
</organism>
<evidence type="ECO:0000256" key="2">
    <source>
        <dbReference type="PROSITE-ProRule" id="PRU00708"/>
    </source>
</evidence>
<dbReference type="InterPro" id="IPR046848">
    <property type="entry name" value="E_motif"/>
</dbReference>
<dbReference type="Pfam" id="PF13041">
    <property type="entry name" value="PPR_2"/>
    <property type="match status" value="1"/>
</dbReference>
<keyword evidence="5" id="KW-1185">Reference proteome</keyword>
<dbReference type="Pfam" id="PF20431">
    <property type="entry name" value="E_motif"/>
    <property type="match status" value="1"/>
</dbReference>
<evidence type="ECO:0000313" key="4">
    <source>
        <dbReference type="EMBL" id="KAG9441964.1"/>
    </source>
</evidence>
<comment type="caution">
    <text evidence="4">The sequence shown here is derived from an EMBL/GenBank/DDBJ whole genome shotgun (WGS) entry which is preliminary data.</text>
</comment>
<dbReference type="InterPro" id="IPR046849">
    <property type="entry name" value="E2_motif"/>
</dbReference>
<dbReference type="FunFam" id="1.25.40.10:FF:000366">
    <property type="entry name" value="Pentatricopeptide (PPR) repeat-containing protein"/>
    <property type="match status" value="1"/>
</dbReference>
<dbReference type="InterPro" id="IPR046960">
    <property type="entry name" value="PPR_At4g14850-like_plant"/>
</dbReference>
<dbReference type="FunFam" id="1.25.40.10:FF:000344">
    <property type="entry name" value="Pentatricopeptide repeat-containing protein"/>
    <property type="match status" value="1"/>
</dbReference>
<dbReference type="FunFam" id="1.25.40.10:FF:000031">
    <property type="entry name" value="Pentatricopeptide repeat-containing protein mitochondrial"/>
    <property type="match status" value="1"/>
</dbReference>
<accession>A0AAV7DZQ2</accession>
<evidence type="ECO:0000313" key="5">
    <source>
        <dbReference type="Proteomes" id="UP000825729"/>
    </source>
</evidence>
<evidence type="ECO:0000256" key="1">
    <source>
        <dbReference type="ARBA" id="ARBA00022737"/>
    </source>
</evidence>
<dbReference type="Proteomes" id="UP000825729">
    <property type="component" value="Unassembled WGS sequence"/>
</dbReference>
<proteinExistence type="predicted"/>
<sequence length="483" mass="53532">MMSSGLRPDKFAFPFALKSCAGLADVQTGKQIHLHVVCCGCGGDLHVNAALVDMYAKCGLVDAARLVFDAMPDRDLVSWTAMISGYAHNGSNTETLEFFNVMRSSGLKPSRVGLLSALLACGRLGALRKGEWLHGYVIQTGFETDILVVTAVIDMYAKCGNLDLAKCLFDQTTGKDVVCWSAMVAHYGIHGLASQAIGVFTEMVNAGVKPNQVTFTSLLSACSHSGLLEEGQRYFDSMNKEYGVTPQLNHHACMVDLLGRAGKLLEAEQLIQTMPVQPDSSIWGSLLGASRIYGKIDLAERVADRIFELNPTQSGYYVLLSNIYATKSRWKDVERVRQLMVGRGVNKVQGFSLIEYNNQVHKFGSEDRSHPQSENIYSYLQELTGRMRQMGYVPLMDFALHDVEDEMKEVALCYHSERLAIAFGLINLPAGTPIRVTKNLRICGDCHNAIKFISKIENRTIIVRDINRFHHFQDGTCSCGDYW</sequence>
<keyword evidence="1" id="KW-0677">Repeat</keyword>
<protein>
    <recommendedName>
        <fullName evidence="3">DYW domain-containing protein</fullName>
    </recommendedName>
</protein>
<dbReference type="NCBIfam" id="TIGR00756">
    <property type="entry name" value="PPR"/>
    <property type="match status" value="3"/>
</dbReference>
<dbReference type="Pfam" id="PF14432">
    <property type="entry name" value="DYW_deaminase"/>
    <property type="match status" value="1"/>
</dbReference>
<dbReference type="InterPro" id="IPR032867">
    <property type="entry name" value="DYW_dom"/>
</dbReference>
<dbReference type="Pfam" id="PF01535">
    <property type="entry name" value="PPR"/>
    <property type="match status" value="4"/>
</dbReference>
<dbReference type="InterPro" id="IPR002885">
    <property type="entry name" value="PPR_rpt"/>
</dbReference>
<dbReference type="Gene3D" id="1.25.40.10">
    <property type="entry name" value="Tetratricopeptide repeat domain"/>
    <property type="match status" value="2"/>
</dbReference>
<feature type="domain" description="DYW" evidence="3">
    <location>
        <begin position="391"/>
        <end position="483"/>
    </location>
</feature>
<feature type="repeat" description="PPR" evidence="2">
    <location>
        <begin position="176"/>
        <end position="210"/>
    </location>
</feature>
<dbReference type="AlphaFoldDB" id="A0AAV7DZQ2"/>
<dbReference type="PANTHER" id="PTHR47926">
    <property type="entry name" value="PENTATRICOPEPTIDE REPEAT-CONTAINING PROTEIN"/>
    <property type="match status" value="1"/>
</dbReference>
<dbReference type="GO" id="GO:0003723">
    <property type="term" value="F:RNA binding"/>
    <property type="evidence" value="ECO:0007669"/>
    <property type="project" value="InterPro"/>
</dbReference>
<feature type="repeat" description="PPR" evidence="2">
    <location>
        <begin position="211"/>
        <end position="246"/>
    </location>
</feature>
<dbReference type="PROSITE" id="PS51375">
    <property type="entry name" value="PPR"/>
    <property type="match status" value="3"/>
</dbReference>
<dbReference type="GO" id="GO:0009451">
    <property type="term" value="P:RNA modification"/>
    <property type="evidence" value="ECO:0007669"/>
    <property type="project" value="InterPro"/>
</dbReference>
<name>A0AAV7DZQ2_ARIFI</name>
<feature type="repeat" description="PPR" evidence="2">
    <location>
        <begin position="75"/>
        <end position="109"/>
    </location>
</feature>
<dbReference type="GO" id="GO:0008270">
    <property type="term" value="F:zinc ion binding"/>
    <property type="evidence" value="ECO:0007669"/>
    <property type="project" value="InterPro"/>
</dbReference>
<dbReference type="InterPro" id="IPR011990">
    <property type="entry name" value="TPR-like_helical_dom_sf"/>
</dbReference>
<evidence type="ECO:0000259" key="3">
    <source>
        <dbReference type="Pfam" id="PF14432"/>
    </source>
</evidence>